<feature type="signal peptide" evidence="1">
    <location>
        <begin position="1"/>
        <end position="25"/>
    </location>
</feature>
<protein>
    <submittedName>
        <fullName evidence="2">Uncharacterized protein</fullName>
    </submittedName>
</protein>
<evidence type="ECO:0000313" key="3">
    <source>
        <dbReference type="Proteomes" id="UP000484875"/>
    </source>
</evidence>
<comment type="caution">
    <text evidence="2">The sequence shown here is derived from an EMBL/GenBank/DDBJ whole genome shotgun (WGS) entry which is preliminary data.</text>
</comment>
<sequence>MRKYSFRTQISLLFLCLAAARGALAAEPWQQLETQLHRNAGLVGNEIATSFELPGDDAPDTGAYRTHILRGEKDGTPARSAPEDAGAAKKSVLALGIAERFANHPEQLLQAPEAIVPLGATTIGQRALSLYEVRSRFPNGKAPVTAKIWLDPASGELLKVAGAVTGIPMPGVKTVYFTVLYRADGEGRSLPATLTVDYTVSMFFHTGKIHFAQEFANWDKRP</sequence>
<keyword evidence="3" id="KW-1185">Reference proteome</keyword>
<dbReference type="EMBL" id="WWCV01000048">
    <property type="protein sequence ID" value="MYN19534.1"/>
    <property type="molecule type" value="Genomic_DNA"/>
</dbReference>
<accession>A0A845HRQ3</accession>
<proteinExistence type="predicted"/>
<evidence type="ECO:0000313" key="2">
    <source>
        <dbReference type="EMBL" id="MYN19534.1"/>
    </source>
</evidence>
<reference evidence="2 3" key="1">
    <citation type="submission" date="2019-12" db="EMBL/GenBank/DDBJ databases">
        <title>Novel species isolated from a subtropical stream in China.</title>
        <authorList>
            <person name="Lu H."/>
        </authorList>
    </citation>
    <scope>NUCLEOTIDE SEQUENCE [LARGE SCALE GENOMIC DNA]</scope>
    <source>
        <strain evidence="2 3">FT107W</strain>
    </source>
</reference>
<dbReference type="Proteomes" id="UP000484875">
    <property type="component" value="Unassembled WGS sequence"/>
</dbReference>
<organism evidence="2 3">
    <name type="scientific">Duganella vulcania</name>
    <dbReference type="NCBI Taxonomy" id="2692166"/>
    <lineage>
        <taxon>Bacteria</taxon>
        <taxon>Pseudomonadati</taxon>
        <taxon>Pseudomonadota</taxon>
        <taxon>Betaproteobacteria</taxon>
        <taxon>Burkholderiales</taxon>
        <taxon>Oxalobacteraceae</taxon>
        <taxon>Telluria group</taxon>
        <taxon>Duganella</taxon>
    </lineage>
</organism>
<dbReference type="RefSeq" id="WP_161091960.1">
    <property type="nucleotide sequence ID" value="NZ_WWCV01000048.1"/>
</dbReference>
<keyword evidence="1" id="KW-0732">Signal</keyword>
<dbReference type="AlphaFoldDB" id="A0A845HRQ3"/>
<gene>
    <name evidence="2" type="ORF">GTP81_22585</name>
</gene>
<evidence type="ECO:0000256" key="1">
    <source>
        <dbReference type="SAM" id="SignalP"/>
    </source>
</evidence>
<name>A0A845HRQ3_9BURK</name>
<feature type="chain" id="PRO_5032937963" evidence="1">
    <location>
        <begin position="26"/>
        <end position="222"/>
    </location>
</feature>